<dbReference type="InterPro" id="IPR011075">
    <property type="entry name" value="TetR_C"/>
</dbReference>
<evidence type="ECO:0000313" key="6">
    <source>
        <dbReference type="EMBL" id="MBB5898098.1"/>
    </source>
</evidence>
<feature type="DNA-binding region" description="H-T-H motif" evidence="4">
    <location>
        <begin position="34"/>
        <end position="53"/>
    </location>
</feature>
<evidence type="ECO:0000256" key="1">
    <source>
        <dbReference type="ARBA" id="ARBA00023015"/>
    </source>
</evidence>
<dbReference type="InterPro" id="IPR036271">
    <property type="entry name" value="Tet_transcr_reg_TetR-rel_C_sf"/>
</dbReference>
<gene>
    <name evidence="6" type="ORF">BJ998_009357</name>
</gene>
<accession>A0A7W9KTC5</accession>
<dbReference type="PRINTS" id="PR00455">
    <property type="entry name" value="HTHTETR"/>
</dbReference>
<sequence length="194" mass="21115">MKPPNAARRSQRSHRAILEAAYELALDRGPAKVTIDAIAARAGVGKQTIYRWWPSKGALLLDVLIDAVGAVSEMPDTGDVVADLTTQMTAVTDLFRSDFARFYTGLIAEAQADDAVARGLAEQLADRAEGPRRQRLEKAQRDGQIRADVDIAAAVEALYAPLYYRMLLRTAPLSVDHVHAVIDATIKGLRPNPV</sequence>
<dbReference type="InterPro" id="IPR009057">
    <property type="entry name" value="Homeodomain-like_sf"/>
</dbReference>
<dbReference type="AlphaFoldDB" id="A0A7W9KTC5"/>
<feature type="domain" description="HTH tetR-type" evidence="5">
    <location>
        <begin position="11"/>
        <end position="71"/>
    </location>
</feature>
<dbReference type="Proteomes" id="UP000585638">
    <property type="component" value="Unassembled WGS sequence"/>
</dbReference>
<organism evidence="6 7">
    <name type="scientific">Kutzneria kofuensis</name>
    <dbReference type="NCBI Taxonomy" id="103725"/>
    <lineage>
        <taxon>Bacteria</taxon>
        <taxon>Bacillati</taxon>
        <taxon>Actinomycetota</taxon>
        <taxon>Actinomycetes</taxon>
        <taxon>Pseudonocardiales</taxon>
        <taxon>Pseudonocardiaceae</taxon>
        <taxon>Kutzneria</taxon>
    </lineage>
</organism>
<dbReference type="EMBL" id="JACHIR010000005">
    <property type="protein sequence ID" value="MBB5898098.1"/>
    <property type="molecule type" value="Genomic_DNA"/>
</dbReference>
<dbReference type="Pfam" id="PF16859">
    <property type="entry name" value="TetR_C_11"/>
    <property type="match status" value="1"/>
</dbReference>
<dbReference type="InterPro" id="IPR050109">
    <property type="entry name" value="HTH-type_TetR-like_transc_reg"/>
</dbReference>
<dbReference type="PROSITE" id="PS50977">
    <property type="entry name" value="HTH_TETR_2"/>
    <property type="match status" value="1"/>
</dbReference>
<evidence type="ECO:0000259" key="5">
    <source>
        <dbReference type="PROSITE" id="PS50977"/>
    </source>
</evidence>
<evidence type="ECO:0000313" key="7">
    <source>
        <dbReference type="Proteomes" id="UP000585638"/>
    </source>
</evidence>
<comment type="caution">
    <text evidence="6">The sequence shown here is derived from an EMBL/GenBank/DDBJ whole genome shotgun (WGS) entry which is preliminary data.</text>
</comment>
<dbReference type="Gene3D" id="1.10.357.10">
    <property type="entry name" value="Tetracycline Repressor, domain 2"/>
    <property type="match status" value="1"/>
</dbReference>
<keyword evidence="3" id="KW-0804">Transcription</keyword>
<dbReference type="GO" id="GO:0000976">
    <property type="term" value="F:transcription cis-regulatory region binding"/>
    <property type="evidence" value="ECO:0007669"/>
    <property type="project" value="TreeGrafter"/>
</dbReference>
<dbReference type="Gene3D" id="1.10.10.60">
    <property type="entry name" value="Homeodomain-like"/>
    <property type="match status" value="1"/>
</dbReference>
<protein>
    <submittedName>
        <fullName evidence="6">AcrR family transcriptional regulator</fullName>
    </submittedName>
</protein>
<keyword evidence="7" id="KW-1185">Reference proteome</keyword>
<proteinExistence type="predicted"/>
<dbReference type="PANTHER" id="PTHR30055:SF148">
    <property type="entry name" value="TETR-FAMILY TRANSCRIPTIONAL REGULATOR"/>
    <property type="match status" value="1"/>
</dbReference>
<dbReference type="RefSeq" id="WP_184870559.1">
    <property type="nucleotide sequence ID" value="NZ_BAAAWY010000077.1"/>
</dbReference>
<name>A0A7W9KTC5_9PSEU</name>
<keyword evidence="1" id="KW-0805">Transcription regulation</keyword>
<evidence type="ECO:0000256" key="4">
    <source>
        <dbReference type="PROSITE-ProRule" id="PRU00335"/>
    </source>
</evidence>
<keyword evidence="2 4" id="KW-0238">DNA-binding</keyword>
<dbReference type="SUPFAM" id="SSF46689">
    <property type="entry name" value="Homeodomain-like"/>
    <property type="match status" value="1"/>
</dbReference>
<evidence type="ECO:0000256" key="3">
    <source>
        <dbReference type="ARBA" id="ARBA00023163"/>
    </source>
</evidence>
<dbReference type="PANTHER" id="PTHR30055">
    <property type="entry name" value="HTH-TYPE TRANSCRIPTIONAL REGULATOR RUTR"/>
    <property type="match status" value="1"/>
</dbReference>
<dbReference type="GO" id="GO:0003700">
    <property type="term" value="F:DNA-binding transcription factor activity"/>
    <property type="evidence" value="ECO:0007669"/>
    <property type="project" value="TreeGrafter"/>
</dbReference>
<dbReference type="SUPFAM" id="SSF48498">
    <property type="entry name" value="Tetracyclin repressor-like, C-terminal domain"/>
    <property type="match status" value="1"/>
</dbReference>
<dbReference type="InterPro" id="IPR001647">
    <property type="entry name" value="HTH_TetR"/>
</dbReference>
<reference evidence="6 7" key="1">
    <citation type="submission" date="2020-08" db="EMBL/GenBank/DDBJ databases">
        <title>Sequencing the genomes of 1000 actinobacteria strains.</title>
        <authorList>
            <person name="Klenk H.-P."/>
        </authorList>
    </citation>
    <scope>NUCLEOTIDE SEQUENCE [LARGE SCALE GENOMIC DNA]</scope>
    <source>
        <strain evidence="6 7">DSM 43851</strain>
    </source>
</reference>
<dbReference type="Pfam" id="PF00440">
    <property type="entry name" value="TetR_N"/>
    <property type="match status" value="1"/>
</dbReference>
<evidence type="ECO:0000256" key="2">
    <source>
        <dbReference type="ARBA" id="ARBA00023125"/>
    </source>
</evidence>